<dbReference type="EMBL" id="LGRX02031912">
    <property type="protein sequence ID" value="KAK3244387.1"/>
    <property type="molecule type" value="Genomic_DNA"/>
</dbReference>
<gene>
    <name evidence="2" type="ORF">CYMTET_45996</name>
</gene>
<accession>A0AAE0EY11</accession>
<organism evidence="2 3">
    <name type="scientific">Cymbomonas tetramitiformis</name>
    <dbReference type="NCBI Taxonomy" id="36881"/>
    <lineage>
        <taxon>Eukaryota</taxon>
        <taxon>Viridiplantae</taxon>
        <taxon>Chlorophyta</taxon>
        <taxon>Pyramimonadophyceae</taxon>
        <taxon>Pyramimonadales</taxon>
        <taxon>Pyramimonadaceae</taxon>
        <taxon>Cymbomonas</taxon>
    </lineage>
</organism>
<keyword evidence="3" id="KW-1185">Reference proteome</keyword>
<comment type="caution">
    <text evidence="2">The sequence shown here is derived from an EMBL/GenBank/DDBJ whole genome shotgun (WGS) entry which is preliminary data.</text>
</comment>
<dbReference type="Proteomes" id="UP001190700">
    <property type="component" value="Unassembled WGS sequence"/>
</dbReference>
<evidence type="ECO:0000313" key="3">
    <source>
        <dbReference type="Proteomes" id="UP001190700"/>
    </source>
</evidence>
<feature type="compositionally biased region" description="Basic and acidic residues" evidence="1">
    <location>
        <begin position="137"/>
        <end position="148"/>
    </location>
</feature>
<feature type="compositionally biased region" description="Polar residues" evidence="1">
    <location>
        <begin position="172"/>
        <end position="184"/>
    </location>
</feature>
<sequence length="184" mass="20737">MKCYRFRRRSSVFATKEYSRRHEGKSLFLKSLGPAFYAPVVNRLLLHDQRAAESLATIQQWSRECYAQNENAAHIPPSGETHSALALGPFADKQDANDFKTIFSELRDQLFDMKKEIKLLNNRIDITKGFTSRADKKNAIGRGGHGDGYRFGAAPLPENGNYSQAHGHGGPSKNTRTRYSLKFS</sequence>
<reference evidence="2 3" key="1">
    <citation type="journal article" date="2015" name="Genome Biol. Evol.">
        <title>Comparative Genomics of a Bacterivorous Green Alga Reveals Evolutionary Causalities and Consequences of Phago-Mixotrophic Mode of Nutrition.</title>
        <authorList>
            <person name="Burns J.A."/>
            <person name="Paasch A."/>
            <person name="Narechania A."/>
            <person name="Kim E."/>
        </authorList>
    </citation>
    <scope>NUCLEOTIDE SEQUENCE [LARGE SCALE GENOMIC DNA]</scope>
    <source>
        <strain evidence="2 3">PLY_AMNH</strain>
    </source>
</reference>
<evidence type="ECO:0000313" key="2">
    <source>
        <dbReference type="EMBL" id="KAK3244387.1"/>
    </source>
</evidence>
<feature type="region of interest" description="Disordered" evidence="1">
    <location>
        <begin position="137"/>
        <end position="184"/>
    </location>
</feature>
<dbReference type="AlphaFoldDB" id="A0AAE0EY11"/>
<name>A0AAE0EY11_9CHLO</name>
<proteinExistence type="predicted"/>
<evidence type="ECO:0000256" key="1">
    <source>
        <dbReference type="SAM" id="MobiDB-lite"/>
    </source>
</evidence>
<protein>
    <submittedName>
        <fullName evidence="2">Uncharacterized protein</fullName>
    </submittedName>
</protein>